<proteinExistence type="predicted"/>
<dbReference type="EMBL" id="MCOG01000057">
    <property type="protein sequence ID" value="ORY62783.1"/>
    <property type="molecule type" value="Genomic_DNA"/>
</dbReference>
<feature type="transmembrane region" description="Helical" evidence="1">
    <location>
        <begin position="579"/>
        <end position="600"/>
    </location>
</feature>
<dbReference type="AlphaFoldDB" id="A0A1Y2DU29"/>
<feature type="transmembrane region" description="Helical" evidence="1">
    <location>
        <begin position="644"/>
        <end position="661"/>
    </location>
</feature>
<dbReference type="PANTHER" id="PTHR14795">
    <property type="entry name" value="HELICASE RELATED"/>
    <property type="match status" value="1"/>
</dbReference>
<comment type="caution">
    <text evidence="4">The sequence shown here is derived from an EMBL/GenBank/DDBJ whole genome shotgun (WGS) entry which is preliminary data.</text>
</comment>
<dbReference type="InterPro" id="IPR029052">
    <property type="entry name" value="Metallo-depent_PP-like"/>
</dbReference>
<feature type="domain" description="TMEM62 Ig-like" evidence="3">
    <location>
        <begin position="286"/>
        <end position="374"/>
    </location>
</feature>
<evidence type="ECO:0000259" key="3">
    <source>
        <dbReference type="Pfam" id="PF24384"/>
    </source>
</evidence>
<dbReference type="Proteomes" id="UP000193920">
    <property type="component" value="Unassembled WGS sequence"/>
</dbReference>
<reference evidence="4 5" key="1">
    <citation type="submission" date="2016-08" db="EMBL/GenBank/DDBJ databases">
        <title>A Parts List for Fungal Cellulosomes Revealed by Comparative Genomics.</title>
        <authorList>
            <consortium name="DOE Joint Genome Institute"/>
            <person name="Haitjema C.H."/>
            <person name="Gilmore S.P."/>
            <person name="Henske J.K."/>
            <person name="Solomon K.V."/>
            <person name="De Groot R."/>
            <person name="Kuo A."/>
            <person name="Mondo S.J."/>
            <person name="Salamov A.A."/>
            <person name="Labutti K."/>
            <person name="Zhao Z."/>
            <person name="Chiniquy J."/>
            <person name="Barry K."/>
            <person name="Brewer H.M."/>
            <person name="Purvine S.O."/>
            <person name="Wright A.T."/>
            <person name="Boxma B."/>
            <person name="Van Alen T."/>
            <person name="Hackstein J.H."/>
            <person name="Baker S.E."/>
            <person name="Grigoriev I.V."/>
            <person name="O'Malley M.A."/>
        </authorList>
    </citation>
    <scope>NUCLEOTIDE SEQUENCE [LARGE SCALE GENOMIC DNA]</scope>
    <source>
        <strain evidence="4 5">G1</strain>
    </source>
</reference>
<protein>
    <submittedName>
        <fullName evidence="4">Uncharacterized protein</fullName>
    </submittedName>
</protein>
<gene>
    <name evidence="4" type="ORF">LY90DRAFT_505358</name>
</gene>
<accession>A0A1Y2DU29</accession>
<evidence type="ECO:0000313" key="5">
    <source>
        <dbReference type="Proteomes" id="UP000193920"/>
    </source>
</evidence>
<dbReference type="SUPFAM" id="SSF56300">
    <property type="entry name" value="Metallo-dependent phosphatases"/>
    <property type="match status" value="1"/>
</dbReference>
<dbReference type="GO" id="GO:0016787">
    <property type="term" value="F:hydrolase activity"/>
    <property type="evidence" value="ECO:0007669"/>
    <property type="project" value="InterPro"/>
</dbReference>
<dbReference type="STRING" id="1754190.A0A1Y2DU29"/>
<evidence type="ECO:0000256" key="1">
    <source>
        <dbReference type="SAM" id="Phobius"/>
    </source>
</evidence>
<dbReference type="Pfam" id="PF24384">
    <property type="entry name" value="Ig_TMM62"/>
    <property type="match status" value="1"/>
</dbReference>
<evidence type="ECO:0000259" key="2">
    <source>
        <dbReference type="Pfam" id="PF00149"/>
    </source>
</evidence>
<keyword evidence="1" id="KW-0472">Membrane</keyword>
<evidence type="ECO:0000313" key="4">
    <source>
        <dbReference type="EMBL" id="ORY62783.1"/>
    </source>
</evidence>
<name>A0A1Y2DU29_9FUNG</name>
<feature type="transmembrane region" description="Helical" evidence="1">
    <location>
        <begin position="612"/>
        <end position="632"/>
    </location>
</feature>
<dbReference type="OrthoDB" id="45365at2759"/>
<keyword evidence="5" id="KW-1185">Reference proteome</keyword>
<dbReference type="Pfam" id="PF00149">
    <property type="entry name" value="Metallophos"/>
    <property type="match status" value="1"/>
</dbReference>
<dbReference type="InterPro" id="IPR056229">
    <property type="entry name" value="Ig_TMM62"/>
</dbReference>
<keyword evidence="1" id="KW-0812">Transmembrane</keyword>
<feature type="domain" description="Calcineurin-like phosphoesterase" evidence="2">
    <location>
        <begin position="8"/>
        <end position="212"/>
    </location>
</feature>
<feature type="transmembrane region" description="Helical" evidence="1">
    <location>
        <begin position="448"/>
        <end position="470"/>
    </location>
</feature>
<dbReference type="InterPro" id="IPR004843">
    <property type="entry name" value="Calcineurin-like_PHP"/>
</dbReference>
<dbReference type="Gene3D" id="3.60.21.10">
    <property type="match status" value="1"/>
</dbReference>
<feature type="transmembrane region" description="Helical" evidence="1">
    <location>
        <begin position="522"/>
        <end position="541"/>
    </location>
</feature>
<dbReference type="PANTHER" id="PTHR14795:SF0">
    <property type="entry name" value="TRANSMEMBRANE PROTEIN 62"/>
    <property type="match status" value="1"/>
</dbReference>
<keyword evidence="1" id="KW-1133">Transmembrane helix</keyword>
<sequence>MHIYDKKVSDIHMSQRYSKGAQGNLFYFLKKMIPIIDPNFLFITGDITDSMKGTTIGTVEEDWKMYRKIMESTGVANKNNGTFLWDLRGNHDCFLVPEWNSPYNYFKDYSRVKTRGYAFNYETSYGTYSFVGLDGCPLYSTTNPFFGIIDEVSMDMYTNFMDKAKANLNNKHNFVLLHYPETTLKFGQSSSGKHWEDYTKDISLLLSGHFHNLGGSHSYAYHHDYLELEIIDFKFHGRYRIVSVDNDVVSFNDFDLPLPKNPYNFRTNNVDNLINNPPEVFDQPIPPIVHITSPKNSRFILKRPEPIKESLDSNYIRVLVFSEESPLDLVLSLFIDNKVQNVEFKYVGDRKLDKRSLPKVNIYSRKENENDFFTTTTNKDNTVIFNTPPLWIAKWNSSMFDDNQSHELKVVVQDSRNLRGENTIKFRLDGKSDSLDVSFRGKLILKSVFIKTLPIIFGIVYIIYELMILLPRLYAVKYIIPEHDNLPYLPNIYISDIISNQTQSFQSTFFSKHFILPFIEAFTYNGIFYPLQILMICLLVLPAKIGEVTRSSDNISKIGGEFLYGLYGSGQWASIADQYGINLVFFILITFVDTLIIVFSNNKQNRNHIITLIVLLFMFFIQISGSFAISYVCGGIMSLFFSPFPTWNCLYCWFLIFLIILRRFRSNEKPITPEMSAIKV</sequence>
<organism evidence="4 5">
    <name type="scientific">Neocallimastix californiae</name>
    <dbReference type="NCBI Taxonomy" id="1754190"/>
    <lineage>
        <taxon>Eukaryota</taxon>
        <taxon>Fungi</taxon>
        <taxon>Fungi incertae sedis</taxon>
        <taxon>Chytridiomycota</taxon>
        <taxon>Chytridiomycota incertae sedis</taxon>
        <taxon>Neocallimastigomycetes</taxon>
        <taxon>Neocallimastigales</taxon>
        <taxon>Neocallimastigaceae</taxon>
        <taxon>Neocallimastix</taxon>
    </lineage>
</organism>